<dbReference type="PANTHER" id="PTHR24185:SF8">
    <property type="entry name" value="PNPLA DOMAIN-CONTAINING PROTEIN"/>
    <property type="match status" value="1"/>
</dbReference>
<dbReference type="SUPFAM" id="SSF52151">
    <property type="entry name" value="FabD/lysophospholipase-like"/>
    <property type="match status" value="1"/>
</dbReference>
<sequence>LSFSAAHLNAFFKIACKHTAVSNTEEFDFISASRELNVVDHIFQAHLKVFLEISLLNKHSWTFIMAFIASAISLDASPPGTHLFPIRAFFQQLYRIHCHTVFLSRCDPRAAENYCQLVEDKLAGMPRLAVDEYRKAHLESFQVQWCQFKTTKSCLSCLRKKPEHVLKCGHSLCDTCVCIFGSVIPKMEYHYKVARCIICSLLVNQIIKLKPPTAGSLLLTLDGGGIRAIISLEALKALDRQRRLPYPLIEDIDFAFGTSSGGLIVLMLSLAQRSIDKSASMFSTLAKRIFPVRGKCRGSLCARIIAFLRSWLTDSRYGSVEIKACVKEAFGAEHKMFNRPRVSGTKVAVTTTTVDDSRLCILSNYNGVGTRRKECGKPTELPRTLMPAESLAQATSAALSYFPAKFVPELGFVQDGGVGQHNNPIDPAEWESRIIWDCSPDLTISIGTGFIQPPESPFIPQTTLGLRNRFVTRLIRLFESLLSGQNHWNKHINRLEEDVRSKYFRVNIPLEYEPELDDAKRLDGLQQTLSVLFQTFDFQSIVRALFATSFFFELDKPPEYHTGRLECSGTIRCRSPNPEALLHRVLEEFPHATFATNTSLNLGNVCYPGICFKCLYYQKPVRFDAYHASEVISISLRFNRLFETRISGFSHPVSWFSQQQKQHLEFGRPDYSQLRDHRMTTPLCTCKKRKARFSQSRNKKRLCLDK</sequence>
<evidence type="ECO:0000256" key="4">
    <source>
        <dbReference type="ARBA" id="ARBA00023098"/>
    </source>
</evidence>
<organism evidence="7">
    <name type="scientific">Mytilinidion resinicola</name>
    <dbReference type="NCBI Taxonomy" id="574789"/>
    <lineage>
        <taxon>Eukaryota</taxon>
        <taxon>Fungi</taxon>
        <taxon>Dikarya</taxon>
        <taxon>Ascomycota</taxon>
        <taxon>Pezizomycotina</taxon>
        <taxon>Dothideomycetes</taxon>
        <taxon>Pleosporomycetidae</taxon>
        <taxon>Mytilinidiales</taxon>
        <taxon>Mytilinidiaceae</taxon>
        <taxon>Mytilinidion</taxon>
    </lineage>
</organism>
<evidence type="ECO:0000313" key="7">
    <source>
        <dbReference type="EMBL" id="KAF2802657.1"/>
    </source>
</evidence>
<evidence type="ECO:0000256" key="3">
    <source>
        <dbReference type="ARBA" id="ARBA00022833"/>
    </source>
</evidence>
<dbReference type="InterPro" id="IPR017907">
    <property type="entry name" value="Znf_RING_CS"/>
</dbReference>
<feature type="short sequence motif" description="DGA/G" evidence="5">
    <location>
        <begin position="415"/>
        <end position="417"/>
    </location>
</feature>
<keyword evidence="1" id="KW-0479">Metal-binding</keyword>
<dbReference type="GO" id="GO:0008270">
    <property type="term" value="F:zinc ion binding"/>
    <property type="evidence" value="ECO:0007669"/>
    <property type="project" value="UniProtKB-KW"/>
</dbReference>
<dbReference type="InterPro" id="IPR016035">
    <property type="entry name" value="Acyl_Trfase/lysoPLipase"/>
</dbReference>
<dbReference type="PROSITE" id="PS51635">
    <property type="entry name" value="PNPLA"/>
    <property type="match status" value="1"/>
</dbReference>
<dbReference type="PANTHER" id="PTHR24185">
    <property type="entry name" value="CALCIUM-INDEPENDENT PHOSPHOLIPASE A2-GAMMA"/>
    <property type="match status" value="1"/>
</dbReference>
<dbReference type="PROSITE" id="PS00518">
    <property type="entry name" value="ZF_RING_1"/>
    <property type="match status" value="1"/>
</dbReference>
<name>A0A6A6Y4D5_9PEZI</name>
<gene>
    <name evidence="7 9" type="ORF">BDZ99DRAFT_551038</name>
</gene>
<proteinExistence type="predicted"/>
<dbReference type="Pfam" id="PF01734">
    <property type="entry name" value="Patatin"/>
    <property type="match status" value="1"/>
</dbReference>
<feature type="domain" description="PNPLA" evidence="6">
    <location>
        <begin position="219"/>
        <end position="429"/>
    </location>
</feature>
<keyword evidence="3" id="KW-0862">Zinc</keyword>
<dbReference type="OrthoDB" id="194358at2759"/>
<keyword evidence="5" id="KW-0378">Hydrolase</keyword>
<feature type="non-terminal residue" evidence="7">
    <location>
        <position position="1"/>
    </location>
</feature>
<dbReference type="GO" id="GO:0016020">
    <property type="term" value="C:membrane"/>
    <property type="evidence" value="ECO:0007669"/>
    <property type="project" value="TreeGrafter"/>
</dbReference>
<keyword evidence="5" id="KW-0442">Lipid degradation</keyword>
<dbReference type="InterPro" id="IPR002641">
    <property type="entry name" value="PNPLA_dom"/>
</dbReference>
<dbReference type="AlphaFoldDB" id="A0A6A6Y4D5"/>
<protein>
    <submittedName>
        <fullName evidence="7 9">FabD/lysophospholipase-like protein</fullName>
    </submittedName>
</protein>
<dbReference type="GO" id="GO:0046486">
    <property type="term" value="P:glycerolipid metabolic process"/>
    <property type="evidence" value="ECO:0007669"/>
    <property type="project" value="UniProtKB-ARBA"/>
</dbReference>
<dbReference type="CDD" id="cd07199">
    <property type="entry name" value="Pat17_PNPLA8_PNPLA9_like"/>
    <property type="match status" value="1"/>
</dbReference>
<dbReference type="GO" id="GO:0016042">
    <property type="term" value="P:lipid catabolic process"/>
    <property type="evidence" value="ECO:0007669"/>
    <property type="project" value="UniProtKB-UniRule"/>
</dbReference>
<reference evidence="7 9" key="1">
    <citation type="journal article" date="2020" name="Stud. Mycol.">
        <title>101 Dothideomycetes genomes: a test case for predicting lifestyles and emergence of pathogens.</title>
        <authorList>
            <person name="Haridas S."/>
            <person name="Albert R."/>
            <person name="Binder M."/>
            <person name="Bloem J."/>
            <person name="Labutti K."/>
            <person name="Salamov A."/>
            <person name="Andreopoulos B."/>
            <person name="Baker S."/>
            <person name="Barry K."/>
            <person name="Bills G."/>
            <person name="Bluhm B."/>
            <person name="Cannon C."/>
            <person name="Castanera R."/>
            <person name="Culley D."/>
            <person name="Daum C."/>
            <person name="Ezra D."/>
            <person name="Gonzalez J."/>
            <person name="Henrissat B."/>
            <person name="Kuo A."/>
            <person name="Liang C."/>
            <person name="Lipzen A."/>
            <person name="Lutzoni F."/>
            <person name="Magnuson J."/>
            <person name="Mondo S."/>
            <person name="Nolan M."/>
            <person name="Ohm R."/>
            <person name="Pangilinan J."/>
            <person name="Park H.-J."/>
            <person name="Ramirez L."/>
            <person name="Alfaro M."/>
            <person name="Sun H."/>
            <person name="Tritt A."/>
            <person name="Yoshinaga Y."/>
            <person name="Zwiers L.-H."/>
            <person name="Turgeon B."/>
            <person name="Goodwin S."/>
            <person name="Spatafora J."/>
            <person name="Crous P."/>
            <person name="Grigoriev I."/>
        </authorList>
    </citation>
    <scope>NUCLEOTIDE SEQUENCE</scope>
    <source>
        <strain evidence="7 9">CBS 304.34</strain>
    </source>
</reference>
<evidence type="ECO:0000256" key="1">
    <source>
        <dbReference type="ARBA" id="ARBA00022723"/>
    </source>
</evidence>
<dbReference type="Gene3D" id="3.40.1090.10">
    <property type="entry name" value="Cytosolic phospholipase A2 catalytic domain"/>
    <property type="match status" value="1"/>
</dbReference>
<reference evidence="9" key="2">
    <citation type="submission" date="2020-04" db="EMBL/GenBank/DDBJ databases">
        <authorList>
            <consortium name="NCBI Genome Project"/>
        </authorList>
    </citation>
    <scope>NUCLEOTIDE SEQUENCE</scope>
    <source>
        <strain evidence="9">CBS 304.34</strain>
    </source>
</reference>
<evidence type="ECO:0000313" key="8">
    <source>
        <dbReference type="Proteomes" id="UP000504636"/>
    </source>
</evidence>
<comment type="caution">
    <text evidence="5">Lacks conserved residue(s) required for the propagation of feature annotation.</text>
</comment>
<reference evidence="9" key="3">
    <citation type="submission" date="2025-04" db="UniProtKB">
        <authorList>
            <consortium name="RefSeq"/>
        </authorList>
    </citation>
    <scope>IDENTIFICATION</scope>
    <source>
        <strain evidence="9">CBS 304.34</strain>
    </source>
</reference>
<keyword evidence="2" id="KW-0863">Zinc-finger</keyword>
<accession>A0A6A6Y4D5</accession>
<feature type="active site" description="Nucleophile" evidence="5">
    <location>
        <position position="259"/>
    </location>
</feature>
<dbReference type="GO" id="GO:0019369">
    <property type="term" value="P:arachidonate metabolic process"/>
    <property type="evidence" value="ECO:0007669"/>
    <property type="project" value="TreeGrafter"/>
</dbReference>
<evidence type="ECO:0000256" key="2">
    <source>
        <dbReference type="ARBA" id="ARBA00022771"/>
    </source>
</evidence>
<evidence type="ECO:0000256" key="5">
    <source>
        <dbReference type="PROSITE-ProRule" id="PRU01161"/>
    </source>
</evidence>
<dbReference type="RefSeq" id="XP_033569621.1">
    <property type="nucleotide sequence ID" value="XM_033727007.1"/>
</dbReference>
<keyword evidence="4 5" id="KW-0443">Lipid metabolism</keyword>
<dbReference type="Proteomes" id="UP000504636">
    <property type="component" value="Unplaced"/>
</dbReference>
<dbReference type="GO" id="GO:0047499">
    <property type="term" value="F:calcium-independent phospholipase A2 activity"/>
    <property type="evidence" value="ECO:0007669"/>
    <property type="project" value="TreeGrafter"/>
</dbReference>
<keyword evidence="8" id="KW-1185">Reference proteome</keyword>
<dbReference type="GeneID" id="54467900"/>
<dbReference type="EMBL" id="MU003722">
    <property type="protein sequence ID" value="KAF2802657.1"/>
    <property type="molecule type" value="Genomic_DNA"/>
</dbReference>
<evidence type="ECO:0000259" key="6">
    <source>
        <dbReference type="PROSITE" id="PS51635"/>
    </source>
</evidence>
<feature type="active site" description="Proton acceptor" evidence="5">
    <location>
        <position position="415"/>
    </location>
</feature>
<feature type="short sequence motif" description="GXSXG" evidence="5">
    <location>
        <begin position="257"/>
        <end position="261"/>
    </location>
</feature>
<evidence type="ECO:0000313" key="9">
    <source>
        <dbReference type="RefSeq" id="XP_033569621.1"/>
    </source>
</evidence>